<organism evidence="7 8">
    <name type="scientific">Apiospora hydei</name>
    <dbReference type="NCBI Taxonomy" id="1337664"/>
    <lineage>
        <taxon>Eukaryota</taxon>
        <taxon>Fungi</taxon>
        <taxon>Dikarya</taxon>
        <taxon>Ascomycota</taxon>
        <taxon>Pezizomycotina</taxon>
        <taxon>Sordariomycetes</taxon>
        <taxon>Xylariomycetidae</taxon>
        <taxon>Amphisphaeriales</taxon>
        <taxon>Apiosporaceae</taxon>
        <taxon>Apiospora</taxon>
    </lineage>
</organism>
<proteinExistence type="inferred from homology"/>
<dbReference type="InterPro" id="IPR029058">
    <property type="entry name" value="AB_hydrolase_fold"/>
</dbReference>
<feature type="domain" description="Carboxylesterase type B" evidence="6">
    <location>
        <begin position="294"/>
        <end position="624"/>
    </location>
</feature>
<keyword evidence="8" id="KW-1185">Reference proteome</keyword>
<evidence type="ECO:0000256" key="4">
    <source>
        <dbReference type="SAM" id="MobiDB-lite"/>
    </source>
</evidence>
<dbReference type="InterPro" id="IPR019826">
    <property type="entry name" value="Carboxylesterase_B_AS"/>
</dbReference>
<keyword evidence="5" id="KW-0812">Transmembrane</keyword>
<evidence type="ECO:0000256" key="3">
    <source>
        <dbReference type="RuleBase" id="RU361235"/>
    </source>
</evidence>
<dbReference type="Gene3D" id="3.40.50.1820">
    <property type="entry name" value="alpha/beta hydrolase"/>
    <property type="match status" value="1"/>
</dbReference>
<dbReference type="EMBL" id="JAQQWN010000004">
    <property type="protein sequence ID" value="KAK8088861.1"/>
    <property type="molecule type" value="Genomic_DNA"/>
</dbReference>
<dbReference type="PANTHER" id="PTHR11559">
    <property type="entry name" value="CARBOXYLESTERASE"/>
    <property type="match status" value="1"/>
</dbReference>
<keyword evidence="2 3" id="KW-0378">Hydrolase</keyword>
<comment type="caution">
    <text evidence="7">The sequence shown here is derived from an EMBL/GenBank/DDBJ whole genome shotgun (WGS) entry which is preliminary data.</text>
</comment>
<feature type="transmembrane region" description="Helical" evidence="5">
    <location>
        <begin position="32"/>
        <end position="57"/>
    </location>
</feature>
<feature type="domain" description="Carboxylesterase type B" evidence="6">
    <location>
        <begin position="80"/>
        <end position="237"/>
    </location>
</feature>
<dbReference type="PROSITE" id="PS00122">
    <property type="entry name" value="CARBOXYLESTERASE_B_1"/>
    <property type="match status" value="1"/>
</dbReference>
<keyword evidence="5" id="KW-1133">Transmembrane helix</keyword>
<evidence type="ECO:0000259" key="6">
    <source>
        <dbReference type="Pfam" id="PF00135"/>
    </source>
</evidence>
<gene>
    <name evidence="7" type="ORF">PG997_003822</name>
</gene>
<name>A0ABR1X0E0_9PEZI</name>
<feature type="region of interest" description="Disordered" evidence="4">
    <location>
        <begin position="1"/>
        <end position="23"/>
    </location>
</feature>
<keyword evidence="5" id="KW-0472">Membrane</keyword>
<protein>
    <recommendedName>
        <fullName evidence="3">Carboxylic ester hydrolase</fullName>
        <ecNumber evidence="3">3.1.1.-</ecNumber>
    </recommendedName>
</protein>
<sequence length="640" mass="70522">MGELPIAEDGSDEQAPISTRSPDKAKRGFRKWYAYIIAAVVLVVVIVLVAVLVPVLLHARVERTRDEQQKTPSDISKARVNLGYAQYQGSQLPNGVNQFLGMRFAAPPTGVLRWKAPKSLQCTRGTNPPIRLFGKICLGISQPLPNDFQGEDCLFANIWAPSNATTNSKLPVWLFIQGGGYTVNANANWNGSEVVQRSGGNVILVNFNYRVGLWGFLAGEQVRADGDLNAGLLDQRMMSKSGSSQACQPPLHDTAADTEFLFAVKWVKTHIEQVRHVNVLAPSVHKTPILTAWQFGGDPDHVIIHGGSAGAGSVALHLIANGGVDEQLFHGGIGESLFFPSQPYVSELEWQFSKVLSETGCQDATNPMQCLRGKNEKTLQAANVPSPFPGRTDMPLPLFYWTPCIDGQLLQDRPYKMFADGKFIHGTVFAPNTASPEEIQTFLQNNYRFLEDEEAKNITELYPLMEALPNHNAWFSSAQMAYGETTFICPAVHVLSAYHTQQEKADPERNGNNSASPGGVWGYRYNVADAVNAALGVGVPHLFESFAIFGPDNVPGAPESYYTYNAPMVPLVMDYWISFVRALDPNSFRSPGAPAWEQWGAGKRRLLLETGKTAMESTPKEQRARCDAWRELAPVMRQKR</sequence>
<dbReference type="EC" id="3.1.1.-" evidence="3"/>
<evidence type="ECO:0000256" key="5">
    <source>
        <dbReference type="SAM" id="Phobius"/>
    </source>
</evidence>
<comment type="similarity">
    <text evidence="1 3">Belongs to the type-B carboxylesterase/lipase family.</text>
</comment>
<evidence type="ECO:0000313" key="7">
    <source>
        <dbReference type="EMBL" id="KAK8088861.1"/>
    </source>
</evidence>
<dbReference type="InterPro" id="IPR002018">
    <property type="entry name" value="CarbesteraseB"/>
</dbReference>
<dbReference type="SUPFAM" id="SSF53474">
    <property type="entry name" value="alpha/beta-Hydrolases"/>
    <property type="match status" value="1"/>
</dbReference>
<evidence type="ECO:0000256" key="2">
    <source>
        <dbReference type="ARBA" id="ARBA00022801"/>
    </source>
</evidence>
<dbReference type="RefSeq" id="XP_066671755.1">
    <property type="nucleotide sequence ID" value="XM_066808137.1"/>
</dbReference>
<evidence type="ECO:0000313" key="8">
    <source>
        <dbReference type="Proteomes" id="UP001433268"/>
    </source>
</evidence>
<dbReference type="InterPro" id="IPR050309">
    <property type="entry name" value="Type-B_Carboxylest/Lipase"/>
</dbReference>
<dbReference type="GeneID" id="92041197"/>
<evidence type="ECO:0000256" key="1">
    <source>
        <dbReference type="ARBA" id="ARBA00005964"/>
    </source>
</evidence>
<dbReference type="Proteomes" id="UP001433268">
    <property type="component" value="Unassembled WGS sequence"/>
</dbReference>
<accession>A0ABR1X0E0</accession>
<reference evidence="7 8" key="1">
    <citation type="submission" date="2023-01" db="EMBL/GenBank/DDBJ databases">
        <title>Analysis of 21 Apiospora genomes using comparative genomics revels a genus with tremendous synthesis potential of carbohydrate active enzymes and secondary metabolites.</title>
        <authorList>
            <person name="Sorensen T."/>
        </authorList>
    </citation>
    <scope>NUCLEOTIDE SEQUENCE [LARGE SCALE GENOMIC DNA]</scope>
    <source>
        <strain evidence="7 8">CBS 114990</strain>
    </source>
</reference>
<dbReference type="Pfam" id="PF00135">
    <property type="entry name" value="COesterase"/>
    <property type="match status" value="2"/>
</dbReference>